<sequence>MAELLKRFFDQFKLPEGFWGHVAGKIMAVSNRELNAWTVSILSIQPDDRVLEVGFGPGVAIELVSKQLDTGMVVGIDASPIMMQQASKRNATAISLGKVELKQASIEHLPAFHEPFDKIFTVNSLMFWPEPVTHLRQLGQHLKPGGILAVTFQPRNKGATDQTALEEGKTYTQYLKEAGFTDIHMQSIKLKPVLAVCVTGYKPELTYKP</sequence>
<organism evidence="4 5">
    <name type="scientific">Caldalkalibacillus uzonensis</name>
    <dbReference type="NCBI Taxonomy" id="353224"/>
    <lineage>
        <taxon>Bacteria</taxon>
        <taxon>Bacillati</taxon>
        <taxon>Bacillota</taxon>
        <taxon>Bacilli</taxon>
        <taxon>Bacillales</taxon>
        <taxon>Bacillaceae</taxon>
        <taxon>Caldalkalibacillus</taxon>
    </lineage>
</organism>
<keyword evidence="2" id="KW-0808">Transferase</keyword>
<dbReference type="RefSeq" id="WP_307334112.1">
    <property type="nucleotide sequence ID" value="NZ_JAUSUQ010000001.1"/>
</dbReference>
<dbReference type="Gene3D" id="3.40.50.150">
    <property type="entry name" value="Vaccinia Virus protein VP39"/>
    <property type="match status" value="1"/>
</dbReference>
<proteinExistence type="predicted"/>
<dbReference type="Pfam" id="PF13649">
    <property type="entry name" value="Methyltransf_25"/>
    <property type="match status" value="1"/>
</dbReference>
<reference evidence="4 5" key="1">
    <citation type="submission" date="2023-07" db="EMBL/GenBank/DDBJ databases">
        <title>Genomic Encyclopedia of Type Strains, Phase IV (KMG-IV): sequencing the most valuable type-strain genomes for metagenomic binning, comparative biology and taxonomic classification.</title>
        <authorList>
            <person name="Goeker M."/>
        </authorList>
    </citation>
    <scope>NUCLEOTIDE SEQUENCE [LARGE SCALE GENOMIC DNA]</scope>
    <source>
        <strain evidence="4 5">DSM 17740</strain>
    </source>
</reference>
<dbReference type="CDD" id="cd02440">
    <property type="entry name" value="AdoMet_MTases"/>
    <property type="match status" value="1"/>
</dbReference>
<protein>
    <submittedName>
        <fullName evidence="4">Ubiquinone/menaquinone biosynthesis C-methylase UbiE</fullName>
    </submittedName>
</protein>
<evidence type="ECO:0000313" key="5">
    <source>
        <dbReference type="Proteomes" id="UP001232445"/>
    </source>
</evidence>
<dbReference type="PANTHER" id="PTHR43861">
    <property type="entry name" value="TRANS-ACONITATE 2-METHYLTRANSFERASE-RELATED"/>
    <property type="match status" value="1"/>
</dbReference>
<dbReference type="InterPro" id="IPR041698">
    <property type="entry name" value="Methyltransf_25"/>
</dbReference>
<keyword evidence="5" id="KW-1185">Reference proteome</keyword>
<comment type="caution">
    <text evidence="4">The sequence shown here is derived from an EMBL/GenBank/DDBJ whole genome shotgun (WGS) entry which is preliminary data.</text>
</comment>
<accession>A0ABU0CLF1</accession>
<feature type="domain" description="Methyltransferase" evidence="3">
    <location>
        <begin position="50"/>
        <end position="146"/>
    </location>
</feature>
<evidence type="ECO:0000259" key="3">
    <source>
        <dbReference type="Pfam" id="PF13649"/>
    </source>
</evidence>
<dbReference type="SUPFAM" id="SSF53335">
    <property type="entry name" value="S-adenosyl-L-methionine-dependent methyltransferases"/>
    <property type="match status" value="1"/>
</dbReference>
<dbReference type="InterPro" id="IPR029063">
    <property type="entry name" value="SAM-dependent_MTases_sf"/>
</dbReference>
<evidence type="ECO:0000256" key="2">
    <source>
        <dbReference type="ARBA" id="ARBA00022679"/>
    </source>
</evidence>
<dbReference type="EMBL" id="JAUSUQ010000001">
    <property type="protein sequence ID" value="MDQ0337237.1"/>
    <property type="molecule type" value="Genomic_DNA"/>
</dbReference>
<evidence type="ECO:0000313" key="4">
    <source>
        <dbReference type="EMBL" id="MDQ0337237.1"/>
    </source>
</evidence>
<keyword evidence="4" id="KW-0830">Ubiquinone</keyword>
<name>A0ABU0CLF1_9BACI</name>
<keyword evidence="1" id="KW-0489">Methyltransferase</keyword>
<dbReference type="PANTHER" id="PTHR43861:SF1">
    <property type="entry name" value="TRANS-ACONITATE 2-METHYLTRANSFERASE"/>
    <property type="match status" value="1"/>
</dbReference>
<dbReference type="Proteomes" id="UP001232445">
    <property type="component" value="Unassembled WGS sequence"/>
</dbReference>
<evidence type="ECO:0000256" key="1">
    <source>
        <dbReference type="ARBA" id="ARBA00022603"/>
    </source>
</evidence>
<gene>
    <name evidence="4" type="ORF">J2S00_000007</name>
</gene>